<dbReference type="EMBL" id="DYZF01000245">
    <property type="protein sequence ID" value="HJE52210.1"/>
    <property type="molecule type" value="Genomic_DNA"/>
</dbReference>
<dbReference type="PRINTS" id="PR00368">
    <property type="entry name" value="FADPNR"/>
</dbReference>
<keyword evidence="1" id="KW-0560">Oxidoreductase</keyword>
<accession>A0A921ERP1</accession>
<proteinExistence type="predicted"/>
<dbReference type="PANTHER" id="PTHR43539">
    <property type="entry name" value="FLAVIN-BINDING MONOOXYGENASE-LIKE PROTEIN (AFU_ORTHOLOGUE AFUA_4G09220)"/>
    <property type="match status" value="1"/>
</dbReference>
<dbReference type="AlphaFoldDB" id="A0A921ERP1"/>
<sequence>MSADVVVIGAGQAGLVAAYELARRGYTPGDRLLVLDSNDGPGGAWRHRWDSLTLGKAHGIADLPGMKLGTPDPTVPASVVVADYYGRYEDEFGLKVLRPVTVGAVHDAGGGVSIDAVGPDGPLTISARVVVNATGTWTNPFVPFIPGADRFRGTQLRTVDYVRPEDFDGERVLVVGGGLSAVQFLLPISRFAASTTWATRRPPNFTDMPFFAEWGIAVEKAVKERTTAGLAPASVVRTTGIPLWPDYVAGVRDGVLVSRGMVSSFGARSARFDGRDGAFAHGSEGLGPSASDHLVLAESWQPFDEPTEIEIDTVLWATGFRAALAHLAPLKLREPGGGITMADEVSVAKDDRIYLVGYGSSVSTTGATRAGRAAGRAAARRLAR</sequence>
<evidence type="ECO:0000313" key="2">
    <source>
        <dbReference type="EMBL" id="HJE52210.1"/>
    </source>
</evidence>
<dbReference type="GO" id="GO:0050660">
    <property type="term" value="F:flavin adenine dinucleotide binding"/>
    <property type="evidence" value="ECO:0007669"/>
    <property type="project" value="TreeGrafter"/>
</dbReference>
<dbReference type="Gene3D" id="3.50.50.60">
    <property type="entry name" value="FAD/NAD(P)-binding domain"/>
    <property type="match status" value="1"/>
</dbReference>
<dbReference type="InterPro" id="IPR036188">
    <property type="entry name" value="FAD/NAD-bd_sf"/>
</dbReference>
<organism evidence="2 3">
    <name type="scientific">Tessaracoccus flavescens</name>
    <dbReference type="NCBI Taxonomy" id="399497"/>
    <lineage>
        <taxon>Bacteria</taxon>
        <taxon>Bacillati</taxon>
        <taxon>Actinomycetota</taxon>
        <taxon>Actinomycetes</taxon>
        <taxon>Propionibacteriales</taxon>
        <taxon>Propionibacteriaceae</taxon>
        <taxon>Tessaracoccus</taxon>
    </lineage>
</organism>
<name>A0A921ERP1_9ACTN</name>
<gene>
    <name evidence="2" type="ORF">K8V15_09615</name>
</gene>
<comment type="caution">
    <text evidence="2">The sequence shown here is derived from an EMBL/GenBank/DDBJ whole genome shotgun (WGS) entry which is preliminary data.</text>
</comment>
<dbReference type="InterPro" id="IPR050982">
    <property type="entry name" value="Auxin_biosynth/cation_transpt"/>
</dbReference>
<dbReference type="Pfam" id="PF13738">
    <property type="entry name" value="Pyr_redox_3"/>
    <property type="match status" value="1"/>
</dbReference>
<dbReference type="PANTHER" id="PTHR43539:SF78">
    <property type="entry name" value="FLAVIN-CONTAINING MONOOXYGENASE"/>
    <property type="match status" value="1"/>
</dbReference>
<evidence type="ECO:0000256" key="1">
    <source>
        <dbReference type="ARBA" id="ARBA00023002"/>
    </source>
</evidence>
<evidence type="ECO:0000313" key="3">
    <source>
        <dbReference type="Proteomes" id="UP000712713"/>
    </source>
</evidence>
<dbReference type="SUPFAM" id="SSF51905">
    <property type="entry name" value="FAD/NAD(P)-binding domain"/>
    <property type="match status" value="2"/>
</dbReference>
<reference evidence="2" key="1">
    <citation type="journal article" date="2021" name="PeerJ">
        <title>Extensive microbial diversity within the chicken gut microbiome revealed by metagenomics and culture.</title>
        <authorList>
            <person name="Gilroy R."/>
            <person name="Ravi A."/>
            <person name="Getino M."/>
            <person name="Pursley I."/>
            <person name="Horton D.L."/>
            <person name="Alikhan N.F."/>
            <person name="Baker D."/>
            <person name="Gharbi K."/>
            <person name="Hall N."/>
            <person name="Watson M."/>
            <person name="Adriaenssens E.M."/>
            <person name="Foster-Nyarko E."/>
            <person name="Jarju S."/>
            <person name="Secka A."/>
            <person name="Antonio M."/>
            <person name="Oren A."/>
            <person name="Chaudhuri R.R."/>
            <person name="La Ragione R."/>
            <person name="Hildebrand F."/>
            <person name="Pallen M.J."/>
        </authorList>
    </citation>
    <scope>NUCLEOTIDE SEQUENCE</scope>
    <source>
        <strain evidence="2">ChiGjej3B3-7470</strain>
    </source>
</reference>
<dbReference type="GO" id="GO:0004497">
    <property type="term" value="F:monooxygenase activity"/>
    <property type="evidence" value="ECO:0007669"/>
    <property type="project" value="TreeGrafter"/>
</dbReference>
<protein>
    <submittedName>
        <fullName evidence="2">NAD(P)/FAD-dependent oxidoreductase</fullName>
    </submittedName>
</protein>
<dbReference type="PRINTS" id="PR00411">
    <property type="entry name" value="PNDRDTASEI"/>
</dbReference>
<reference evidence="2" key="2">
    <citation type="submission" date="2021-09" db="EMBL/GenBank/DDBJ databases">
        <authorList>
            <person name="Gilroy R."/>
        </authorList>
    </citation>
    <scope>NUCLEOTIDE SEQUENCE</scope>
    <source>
        <strain evidence="2">ChiGjej3B3-7470</strain>
    </source>
</reference>
<dbReference type="Proteomes" id="UP000712713">
    <property type="component" value="Unassembled WGS sequence"/>
</dbReference>